<dbReference type="Gene3D" id="2.60.40.2700">
    <property type="match status" value="2"/>
</dbReference>
<gene>
    <name evidence="2" type="ORF">Cme02nite_03170</name>
</gene>
<evidence type="ECO:0000313" key="2">
    <source>
        <dbReference type="EMBL" id="GIG11985.1"/>
    </source>
</evidence>
<dbReference type="AlphaFoldDB" id="A0A8J3LG05"/>
<reference evidence="2" key="1">
    <citation type="submission" date="2021-01" db="EMBL/GenBank/DDBJ databases">
        <title>Whole genome shotgun sequence of Catellatospora methionotrophica NBRC 14553.</title>
        <authorList>
            <person name="Komaki H."/>
            <person name="Tamura T."/>
        </authorList>
    </citation>
    <scope>NUCLEOTIDE SEQUENCE</scope>
    <source>
        <strain evidence="2">NBRC 14553</strain>
    </source>
</reference>
<organism evidence="2 3">
    <name type="scientific">Catellatospora methionotrophica</name>
    <dbReference type="NCBI Taxonomy" id="121620"/>
    <lineage>
        <taxon>Bacteria</taxon>
        <taxon>Bacillati</taxon>
        <taxon>Actinomycetota</taxon>
        <taxon>Actinomycetes</taxon>
        <taxon>Micromonosporales</taxon>
        <taxon>Micromonosporaceae</taxon>
        <taxon>Catellatospora</taxon>
    </lineage>
</organism>
<evidence type="ECO:0000256" key="1">
    <source>
        <dbReference type="SAM" id="MobiDB-lite"/>
    </source>
</evidence>
<protein>
    <recommendedName>
        <fullName evidence="4">Fibronectin type-III domain-containing protein</fullName>
    </recommendedName>
</protein>
<dbReference type="SUPFAM" id="SSF50939">
    <property type="entry name" value="Sialidases"/>
    <property type="match status" value="1"/>
</dbReference>
<feature type="region of interest" description="Disordered" evidence="1">
    <location>
        <begin position="972"/>
        <end position="994"/>
    </location>
</feature>
<keyword evidence="3" id="KW-1185">Reference proteome</keyword>
<comment type="caution">
    <text evidence="2">The sequence shown here is derived from an EMBL/GenBank/DDBJ whole genome shotgun (WGS) entry which is preliminary data.</text>
</comment>
<dbReference type="Proteomes" id="UP000660339">
    <property type="component" value="Unassembled WGS sequence"/>
</dbReference>
<name>A0A8J3LG05_9ACTN</name>
<sequence>MHMIRSAPHRPFRRRARAAVAVLGVAALTVVGLAVPAGAATTGPTEPATAASVTGIGTAAWSTPANALETDDLYTFAGLNSSTSNYLKVTGFALAVPAGATVNGVSVAIERRASGSSGDLRDVSVKLVKGGTITGTEHADTATSWPISDATAMYGSASDLWGTTLTQADVTSATFGAVLAVQNLNGNGTFAKVDAVTISVTYTPSGASAPVNTTAPAVSGTAQQGQTLTTSTGVWTNGPTYTYQWQRCDSAGASCANISGATASSYVLAGVDVGGRLRSRVTATNGAGANTASSAVTAVVTASGSGGATPPTAPGTIVSATGIGTVAWTGPADARTPNDVWAYAALAGSTSNYLKLTNFGLAVPSGATVSGVTVAVERRASGSAGDLRDASIKLVKAGTIVGTEHAATGVTWPTSDAVAVYGSASDLWGTTLTQADVVNSGFGVVLAVQNVDSDGAFAKVDAVTVTVTYTTGGGGPTPPVNTSAPTISGTPNQGATQTAANGTWTGSPTSYAYRWQRCDSAGGSCVDISGATASTYTASAADVGGRLKVKVTATNATGSTTASSGATAVITSAPAPASYTATGYTRAVVANPAGAPYTSFVGEWVNPADGSIWISWIQSAGAKGSGAPAWVQSRLGSGYLADKDAWNATTTLQYMRSTDHGATWNYVYPHSGVDDLVVTPLDGALTATSTAGCTSSGATSGSGCPTAYAVPFTPQAGIQLDDGTLIRRVNGEDFQYDLGVQATAFLQKLAPGATAWSAPQYLLSPATYTYQISRIRRLTDGRLIAIGQRWDAPAGSRVKSTPAHHLIMVSADDGATWSQALTVAAGTTAPYVNEWDVAELDSGDLIAVFRTAGSAGLPEQALLVKSGSGWVMTDVSDTPFGHSGHPELLRTSQGAILYIGSSATDGGYAKGTWYLTMAQAQAGSSSWTLLPFTSPTTTTDCAAAGGSTYNCYARYYPRSIQDGGNGKIIVVSHNGGDDDYPPTPDSTSSCRPSP</sequence>
<evidence type="ECO:0008006" key="4">
    <source>
        <dbReference type="Google" id="ProtNLM"/>
    </source>
</evidence>
<proteinExistence type="predicted"/>
<feature type="compositionally biased region" description="Low complexity" evidence="1">
    <location>
        <begin position="985"/>
        <end position="994"/>
    </location>
</feature>
<accession>A0A8J3LG05</accession>
<dbReference type="CDD" id="cd15482">
    <property type="entry name" value="Sialidase_non-viral"/>
    <property type="match status" value="1"/>
</dbReference>
<dbReference type="Gene3D" id="2.120.10.10">
    <property type="match status" value="1"/>
</dbReference>
<dbReference type="InterPro" id="IPR036278">
    <property type="entry name" value="Sialidase_sf"/>
</dbReference>
<evidence type="ECO:0000313" key="3">
    <source>
        <dbReference type="Proteomes" id="UP000660339"/>
    </source>
</evidence>
<dbReference type="EMBL" id="BONJ01000001">
    <property type="protein sequence ID" value="GIG11985.1"/>
    <property type="molecule type" value="Genomic_DNA"/>
</dbReference>